<feature type="region of interest" description="Disordered" evidence="1">
    <location>
        <begin position="348"/>
        <end position="448"/>
    </location>
</feature>
<dbReference type="Proteomes" id="UP001061302">
    <property type="component" value="Chromosome"/>
</dbReference>
<evidence type="ECO:0000256" key="1">
    <source>
        <dbReference type="SAM" id="MobiDB-lite"/>
    </source>
</evidence>
<proteinExistence type="predicted"/>
<feature type="compositionally biased region" description="Pro residues" evidence="1">
    <location>
        <begin position="399"/>
        <end position="432"/>
    </location>
</feature>
<name>A0ABY6DN23_9NEIS</name>
<dbReference type="RefSeq" id="WP_263123811.1">
    <property type="nucleotide sequence ID" value="NZ_CP106753.1"/>
</dbReference>
<sequence length="448" mass="47514">MSASATAPAAAPASSPPAWLRQAVRGVLEQAPGYQALDPGARRALAQAMVKVSSLAAELIAEEHAADTALPDPAPLAQAQEAPAFGAATDRIADTTRSVLGAVSFPRFVTDLVQGVFRAMLDSTSQQMQMYVELLNNVSASAAGFERSQYSVAQVRRWLAERFPEAIAYDEPELEPGETIDPEEIEDIRLRLKPGARMPDAETLRAGLGMEPSEPIEASNPEQLVPLARRQIARQRQQMLATMVMMGMQRIVIDSGRINASMRFHIDTRSAANEDRGSQFGLHNRIKAGARASLGPWGASAEVENTISYVSTQRTQRTEEINTDVELNSSVELNFRTDHLPLDRMAGGAQAERIRSASLNPAAETGQTPAERGARRAAQMQAERERRGNVHSAIGEASRPPPPGAPLPIPAPAAPNPATAPPAGTPTAPAPAPSAASPAPAAAAPAAR</sequence>
<keyword evidence="3" id="KW-1185">Reference proteome</keyword>
<gene>
    <name evidence="2" type="ORF">N8I74_14460</name>
</gene>
<organism evidence="2 3">
    <name type="scientific">Chitiniphilus purpureus</name>
    <dbReference type="NCBI Taxonomy" id="2981137"/>
    <lineage>
        <taxon>Bacteria</taxon>
        <taxon>Pseudomonadati</taxon>
        <taxon>Pseudomonadota</taxon>
        <taxon>Betaproteobacteria</taxon>
        <taxon>Neisseriales</taxon>
        <taxon>Chitinibacteraceae</taxon>
        <taxon>Chitiniphilus</taxon>
    </lineage>
</organism>
<evidence type="ECO:0000313" key="2">
    <source>
        <dbReference type="EMBL" id="UXY14511.1"/>
    </source>
</evidence>
<evidence type="ECO:0000313" key="3">
    <source>
        <dbReference type="Proteomes" id="UP001061302"/>
    </source>
</evidence>
<dbReference type="EMBL" id="CP106753">
    <property type="protein sequence ID" value="UXY14511.1"/>
    <property type="molecule type" value="Genomic_DNA"/>
</dbReference>
<feature type="compositionally biased region" description="Low complexity" evidence="1">
    <location>
        <begin position="433"/>
        <end position="448"/>
    </location>
</feature>
<reference evidence="2" key="1">
    <citation type="submission" date="2022-10" db="EMBL/GenBank/DDBJ databases">
        <title>Chitiniphilus purpureus sp. nov., a novel chitin-degrading bacterium isolated from crawfish pond sediment.</title>
        <authorList>
            <person name="Li K."/>
        </authorList>
    </citation>
    <scope>NUCLEOTIDE SEQUENCE</scope>
    <source>
        <strain evidence="2">CD1</strain>
    </source>
</reference>
<protein>
    <submittedName>
        <fullName evidence="2">Uncharacterized protein</fullName>
    </submittedName>
</protein>
<accession>A0ABY6DN23</accession>